<sequence length="464" mass="49015">MARAGRRGERAKALSLGWGEDTDPRTAPLLPGEPGAYGTHGVTRDVASGDSVDPSGASAGGPHADRPRQRLSPRTRRVLAIGLALALVVALTMGLPRLISTTGDPEQVATDFLQAIVDGDMEQVRAHVEDAPDASDAALTAEILESATGRLEYFTVDDVDVSAGTATVTVTLGNGDRTSTARLDLTSRSDSAFAPVRWDLAPVHLPEFLIDVPVGVQEVLINGEPVSVTDLVSMESSYSPQVALQLLPGTYEITVADPGPWQEAPRVALEAPPVLGTWRKPIHDLQLDLDEAGRQQVQERMGAELEECLRSTSSLVEDCPFAVSEPGDGEPPPPESPEGPGEPEDEETLRAPDGPGTWTLREPPEIDVHPMGSFLWSVSATAVAEFTATDAEGVGEESAERVRIDAESIAYIGPDGQIRLESMSSSGFGYTYCTDSETGIVNGIAVSTMAGEWNEDTDPCAAGS</sequence>
<feature type="compositionally biased region" description="Basic and acidic residues" evidence="1">
    <location>
        <begin position="1"/>
        <end position="12"/>
    </location>
</feature>
<evidence type="ECO:0000313" key="3">
    <source>
        <dbReference type="EMBL" id="PCC39736.1"/>
    </source>
</evidence>
<feature type="transmembrane region" description="Helical" evidence="2">
    <location>
        <begin position="78"/>
        <end position="99"/>
    </location>
</feature>
<feature type="region of interest" description="Disordered" evidence="1">
    <location>
        <begin position="1"/>
        <end position="73"/>
    </location>
</feature>
<gene>
    <name evidence="3" type="ORF">CIK66_07075</name>
</gene>
<keyword evidence="4" id="KW-1185">Reference proteome</keyword>
<reference evidence="3 4" key="1">
    <citation type="journal article" date="2017" name="Elife">
        <title>Extensive horizontal gene transfer in cheese-associated bacteria.</title>
        <authorList>
            <person name="Bonham K.S."/>
            <person name="Wolfe B.E."/>
            <person name="Dutton R.J."/>
        </authorList>
    </citation>
    <scope>NUCLEOTIDE SEQUENCE [LARGE SCALE GENOMIC DNA]</scope>
    <source>
        <strain evidence="3 4">341_9</strain>
    </source>
</reference>
<name>A0A2A3YK57_9MICO</name>
<keyword evidence="2" id="KW-0472">Membrane</keyword>
<comment type="caution">
    <text evidence="3">The sequence shown here is derived from an EMBL/GenBank/DDBJ whole genome shotgun (WGS) entry which is preliminary data.</text>
</comment>
<dbReference type="EMBL" id="NRGR01000012">
    <property type="protein sequence ID" value="PCC39736.1"/>
    <property type="molecule type" value="Genomic_DNA"/>
</dbReference>
<dbReference type="Proteomes" id="UP000218598">
    <property type="component" value="Unassembled WGS sequence"/>
</dbReference>
<organism evidence="3 4">
    <name type="scientific">Brachybacterium alimentarium</name>
    <dbReference type="NCBI Taxonomy" id="47845"/>
    <lineage>
        <taxon>Bacteria</taxon>
        <taxon>Bacillati</taxon>
        <taxon>Actinomycetota</taxon>
        <taxon>Actinomycetes</taxon>
        <taxon>Micrococcales</taxon>
        <taxon>Dermabacteraceae</taxon>
        <taxon>Brachybacterium</taxon>
    </lineage>
</organism>
<accession>A0A2A3YK57</accession>
<evidence type="ECO:0000256" key="1">
    <source>
        <dbReference type="SAM" id="MobiDB-lite"/>
    </source>
</evidence>
<protein>
    <submittedName>
        <fullName evidence="3">Uncharacterized protein</fullName>
    </submittedName>
</protein>
<evidence type="ECO:0000256" key="2">
    <source>
        <dbReference type="SAM" id="Phobius"/>
    </source>
</evidence>
<evidence type="ECO:0000313" key="4">
    <source>
        <dbReference type="Proteomes" id="UP000218598"/>
    </source>
</evidence>
<keyword evidence="2" id="KW-0812">Transmembrane</keyword>
<dbReference type="AlphaFoldDB" id="A0A2A3YK57"/>
<proteinExistence type="predicted"/>
<feature type="region of interest" description="Disordered" evidence="1">
    <location>
        <begin position="319"/>
        <end position="366"/>
    </location>
</feature>
<dbReference type="OrthoDB" id="4793709at2"/>
<keyword evidence="2" id="KW-1133">Transmembrane helix</keyword>